<dbReference type="EMBL" id="LWAF01000030">
    <property type="protein sequence ID" value="ODN29652.1"/>
    <property type="molecule type" value="Genomic_DNA"/>
</dbReference>
<evidence type="ECO:0000313" key="2">
    <source>
        <dbReference type="Proteomes" id="UP000094570"/>
    </source>
</evidence>
<gene>
    <name evidence="1" type="ORF">A4H02_09595</name>
</gene>
<evidence type="ECO:0008006" key="3">
    <source>
        <dbReference type="Google" id="ProtNLM"/>
    </source>
</evidence>
<dbReference type="SUPFAM" id="SSF160980">
    <property type="entry name" value="SSO1389-like"/>
    <property type="match status" value="1"/>
</dbReference>
<dbReference type="RefSeq" id="WP_069293958.1">
    <property type="nucleotide sequence ID" value="NZ_CP140110.1"/>
</dbReference>
<accession>A0A1E3G0A5</accession>
<keyword evidence="2" id="KW-1185">Reference proteome</keyword>
<dbReference type="NCBIfam" id="TIGR02549">
    <property type="entry name" value="CRISPR_DxTHG"/>
    <property type="match status" value="1"/>
</dbReference>
<protein>
    <recommendedName>
        <fullName evidence="3">TIGR02221 family CRISPR-associated protein</fullName>
    </recommendedName>
</protein>
<comment type="caution">
    <text evidence="1">The sequence shown here is derived from an EMBL/GenBank/DDBJ whole genome shotgun (WGS) entry which is preliminary data.</text>
</comment>
<name>A0A1E3G0A5_9BACT</name>
<evidence type="ECO:0000313" key="1">
    <source>
        <dbReference type="EMBL" id="ODN29652.1"/>
    </source>
</evidence>
<dbReference type="OrthoDB" id="9777703at2"/>
<dbReference type="STRING" id="1008305.A4H02_09595"/>
<dbReference type="Proteomes" id="UP000094570">
    <property type="component" value="Unassembled WGS sequence"/>
</dbReference>
<reference evidence="2" key="1">
    <citation type="submission" date="2016-04" db="EMBL/GenBank/DDBJ databases">
        <title>The genome sequence project of a novel Fervidobacterium isolate from a hot spring in Thailand.</title>
        <authorList>
            <person name="Gonzalez J.M."/>
            <person name="Cuecas A."/>
            <person name="Kanoksilapatham W."/>
        </authorList>
    </citation>
    <scope>NUCLEOTIDE SEQUENCE [LARGE SCALE GENOMIC DNA]</scope>
    <source>
        <strain evidence="2">FC2004</strain>
    </source>
</reference>
<dbReference type="InterPro" id="IPR013383">
    <property type="entry name" value="CRISPR-assoc_prot_DxTHG_CS"/>
</dbReference>
<proteinExistence type="predicted"/>
<organism evidence="1 2">
    <name type="scientific">Fervidobacterium thailandense</name>
    <dbReference type="NCBI Taxonomy" id="1008305"/>
    <lineage>
        <taxon>Bacteria</taxon>
        <taxon>Thermotogati</taxon>
        <taxon>Thermotogota</taxon>
        <taxon>Thermotogae</taxon>
        <taxon>Thermotogales</taxon>
        <taxon>Fervidobacteriaceae</taxon>
        <taxon>Fervidobacterium</taxon>
    </lineage>
</organism>
<sequence length="422" mass="48744">MGHKLVAALGVGSNYQLSTLVSPRYPEISGISNRLFPASLIEFLRKTENVEIDEVLFLGTERSFSSCGNLIEEEIVGKLGIAQNKIKYILIYDEDFKNSNIEKAIGRMLSDLKNHFTAGDVVYFDMTHSFRFIPFFSTVLIMYLQAVLQNVDIRLYYGLFEPGNPNSHTILVDLSKLTNIAKWIYASNLFIEYGYTIPISRLLSSRAREIYKNTEIRQKPVKISGLSSSFEKFSNSIRAGIWVLIEESARELDNKLKEEKLRNEIQEFIPELEPLLPRIEQKVRSISPNELNILEMQRQMIKFYLESNDLGMAFRLAREFTVNCAMVALHKGEYLFDRSKREEVERLIALKNNDPNWKIFSAIFQLRNSYAHFGFNSDAKSVNLESDHKRLAEFLDKFKSAAELVEFIRQELLNVSYFTAED</sequence>
<dbReference type="AlphaFoldDB" id="A0A1E3G0A5"/>